<organism evidence="1 2">
    <name type="scientific">Popillia japonica</name>
    <name type="common">Japanese beetle</name>
    <dbReference type="NCBI Taxonomy" id="7064"/>
    <lineage>
        <taxon>Eukaryota</taxon>
        <taxon>Metazoa</taxon>
        <taxon>Ecdysozoa</taxon>
        <taxon>Arthropoda</taxon>
        <taxon>Hexapoda</taxon>
        <taxon>Insecta</taxon>
        <taxon>Pterygota</taxon>
        <taxon>Neoptera</taxon>
        <taxon>Endopterygota</taxon>
        <taxon>Coleoptera</taxon>
        <taxon>Polyphaga</taxon>
        <taxon>Scarabaeiformia</taxon>
        <taxon>Scarabaeidae</taxon>
        <taxon>Rutelinae</taxon>
        <taxon>Popillia</taxon>
    </lineage>
</organism>
<proteinExistence type="predicted"/>
<sequence length="228" mass="26438">MEKAMHSQFYKSMEEQNLSRELTFAFLNTPGLYSETESYIMACQNGVYGSLVYRKIVMIQPLQDTRCRALLYYYLRHIHGIDEEKNPAYPYPPGDIPAVVQNENVKIFWNFPFSPTAEITAYKPDMVVLHRQTENVFVIEMSCPSERNIQSKKLKNTFILFRLKHTYPGYKSIIFIPLIIGVCGVMKPTVTDGVRKLNFDTATTRSIVHQMQKYVVLGLSYVVIRWNA</sequence>
<dbReference type="AlphaFoldDB" id="A0AAW1L9R2"/>
<keyword evidence="2" id="KW-1185">Reference proteome</keyword>
<accession>A0AAW1L9R2</accession>
<protein>
    <submittedName>
        <fullName evidence="1">Uncharacterized protein</fullName>
    </submittedName>
</protein>
<comment type="caution">
    <text evidence="1">The sequence shown here is derived from an EMBL/GenBank/DDBJ whole genome shotgun (WGS) entry which is preliminary data.</text>
</comment>
<dbReference type="EMBL" id="JASPKY010000140">
    <property type="protein sequence ID" value="KAK9730922.1"/>
    <property type="molecule type" value="Genomic_DNA"/>
</dbReference>
<evidence type="ECO:0000313" key="1">
    <source>
        <dbReference type="EMBL" id="KAK9730922.1"/>
    </source>
</evidence>
<reference evidence="1 2" key="1">
    <citation type="journal article" date="2024" name="BMC Genomics">
        <title>De novo assembly and annotation of Popillia japonica's genome with initial clues to its potential as an invasive pest.</title>
        <authorList>
            <person name="Cucini C."/>
            <person name="Boschi S."/>
            <person name="Funari R."/>
            <person name="Cardaioli E."/>
            <person name="Iannotti N."/>
            <person name="Marturano G."/>
            <person name="Paoli F."/>
            <person name="Bruttini M."/>
            <person name="Carapelli A."/>
            <person name="Frati F."/>
            <person name="Nardi F."/>
        </authorList>
    </citation>
    <scope>NUCLEOTIDE SEQUENCE [LARGE SCALE GENOMIC DNA]</scope>
    <source>
        <strain evidence="1">DMR45628</strain>
    </source>
</reference>
<gene>
    <name evidence="1" type="ORF">QE152_g14084</name>
</gene>
<name>A0AAW1L9R2_POPJA</name>
<evidence type="ECO:0000313" key="2">
    <source>
        <dbReference type="Proteomes" id="UP001458880"/>
    </source>
</evidence>
<dbReference type="Proteomes" id="UP001458880">
    <property type="component" value="Unassembled WGS sequence"/>
</dbReference>